<sequence length="337" mass="36674">MTHDAQAGVPGRYYDGQTSRAWRVVLRVRDGHACIDGETERCAPLAEVRVSERSVHARRRLTFADLASFEADEQGAFDALLDATGHRDSVVVRLQQSWRLAVGALVATAGVLVVGYLFVLPAAADLIARALPVSVERQMGDGVLAVLDRHAFAPTRLTEARRGELARDFARLAPPVEGAPAYQLLFRRSRIGPNAFALPSGEIVLTDEMVQLLGDDKAVMAVLAHELGHLHARHLTRRLIQGSVVGATGAVLFGDVSTVVAGLPALALDLRYSREAEQEADDYAADMLRRNGIAGKHLERVFTVLEEVEKEQAGMPAYLSSHPASSERLARLRARNR</sequence>
<dbReference type="InterPro" id="IPR051156">
    <property type="entry name" value="Mito/Outer_Membr_Metalloprot"/>
</dbReference>
<name>A0A6I3ST90_9BURK</name>
<evidence type="ECO:0000256" key="7">
    <source>
        <dbReference type="SAM" id="Phobius"/>
    </source>
</evidence>
<comment type="caution">
    <text evidence="11">The sequence shown here is derived from an EMBL/GenBank/DDBJ whole genome shotgun (WGS) entry which is preliminary data.</text>
</comment>
<dbReference type="Pfam" id="PF01435">
    <property type="entry name" value="Peptidase_M48"/>
    <property type="match status" value="1"/>
</dbReference>
<evidence type="ECO:0000259" key="9">
    <source>
        <dbReference type="Pfam" id="PF23368"/>
    </source>
</evidence>
<reference evidence="11 12" key="3">
    <citation type="submission" date="2019-11" db="EMBL/GenBank/DDBJ databases">
        <title>Type strains purchased from KCTC, JCM and DSMZ.</title>
        <authorList>
            <person name="Lu H."/>
        </authorList>
    </citation>
    <scope>NUCLEOTIDE SEQUENCE [LARGE SCALE GENOMIC DNA]</scope>
    <source>
        <strain evidence="11 12">KCTC 52429</strain>
    </source>
</reference>
<evidence type="ECO:0000256" key="3">
    <source>
        <dbReference type="ARBA" id="ARBA00022801"/>
    </source>
</evidence>
<evidence type="ECO:0000256" key="6">
    <source>
        <dbReference type="RuleBase" id="RU003983"/>
    </source>
</evidence>
<dbReference type="GO" id="GO:0051603">
    <property type="term" value="P:proteolysis involved in protein catabolic process"/>
    <property type="evidence" value="ECO:0007669"/>
    <property type="project" value="TreeGrafter"/>
</dbReference>
<feature type="domain" description="Peptidase M48" evidence="8">
    <location>
        <begin position="162"/>
        <end position="335"/>
    </location>
</feature>
<keyword evidence="7" id="KW-0472">Membrane</keyword>
<evidence type="ECO:0000256" key="5">
    <source>
        <dbReference type="ARBA" id="ARBA00023049"/>
    </source>
</evidence>
<accession>A0A6I3ST90</accession>
<keyword evidence="13" id="KW-1185">Reference proteome</keyword>
<dbReference type="PANTHER" id="PTHR22726:SF1">
    <property type="entry name" value="METALLOENDOPEPTIDASE OMA1, MITOCHONDRIAL"/>
    <property type="match status" value="1"/>
</dbReference>
<evidence type="ECO:0000313" key="10">
    <source>
        <dbReference type="EMBL" id="GGB98381.1"/>
    </source>
</evidence>
<evidence type="ECO:0000259" key="8">
    <source>
        <dbReference type="Pfam" id="PF01435"/>
    </source>
</evidence>
<comment type="cofactor">
    <cofactor evidence="6">
        <name>Zn(2+)</name>
        <dbReference type="ChEBI" id="CHEBI:29105"/>
    </cofactor>
    <text evidence="6">Binds 1 zinc ion per subunit.</text>
</comment>
<keyword evidence="1 6" id="KW-0645">Protease</keyword>
<reference evidence="13" key="2">
    <citation type="journal article" date="2019" name="Int. J. Syst. Evol. Microbiol.">
        <title>The Global Catalogue of Microorganisms (GCM) 10K type strain sequencing project: providing services to taxonomists for standard genome sequencing and annotation.</title>
        <authorList>
            <consortium name="The Broad Institute Genomics Platform"/>
            <consortium name="The Broad Institute Genome Sequencing Center for Infectious Disease"/>
            <person name="Wu L."/>
            <person name="Ma J."/>
        </authorList>
    </citation>
    <scope>NUCLEOTIDE SEQUENCE [LARGE SCALE GENOMIC DNA]</scope>
    <source>
        <strain evidence="13">CGMCC 1.15931</strain>
    </source>
</reference>
<keyword evidence="2" id="KW-0479">Metal-binding</keyword>
<dbReference type="EMBL" id="WNKZ01000006">
    <property type="protein sequence ID" value="MTV51896.1"/>
    <property type="molecule type" value="Genomic_DNA"/>
</dbReference>
<feature type="transmembrane region" description="Helical" evidence="7">
    <location>
        <begin position="100"/>
        <end position="119"/>
    </location>
</feature>
<dbReference type="RefSeq" id="WP_155469235.1">
    <property type="nucleotide sequence ID" value="NZ_BMKG01000007.1"/>
</dbReference>
<dbReference type="EMBL" id="BMKG01000007">
    <property type="protein sequence ID" value="GGB98381.1"/>
    <property type="molecule type" value="Genomic_DNA"/>
</dbReference>
<keyword evidence="5 6" id="KW-0482">Metalloprotease</keyword>
<comment type="similarity">
    <text evidence="6">Belongs to the peptidase M48 family.</text>
</comment>
<proteinExistence type="inferred from homology"/>
<evidence type="ECO:0000256" key="4">
    <source>
        <dbReference type="ARBA" id="ARBA00022833"/>
    </source>
</evidence>
<keyword evidence="7" id="KW-1133">Transmembrane helix</keyword>
<dbReference type="InterPro" id="IPR055518">
    <property type="entry name" value="DUF7092"/>
</dbReference>
<gene>
    <name evidence="10" type="ORF">GCM10011572_20380</name>
    <name evidence="11" type="ORF">GM672_04015</name>
</gene>
<dbReference type="InterPro" id="IPR001915">
    <property type="entry name" value="Peptidase_M48"/>
</dbReference>
<reference evidence="10" key="1">
    <citation type="journal article" date="2014" name="Int. J. Syst. Evol. Microbiol.">
        <title>Complete genome of a new Firmicutes species belonging to the dominant human colonic microbiota ('Ruminococcus bicirculans') reveals two chromosomes and a selective capacity to utilize plant glucans.</title>
        <authorList>
            <consortium name="NISC Comparative Sequencing Program"/>
            <person name="Wegmann U."/>
            <person name="Louis P."/>
            <person name="Goesmann A."/>
            <person name="Henrissat B."/>
            <person name="Duncan S.H."/>
            <person name="Flint H.J."/>
        </authorList>
    </citation>
    <scope>NUCLEOTIDE SEQUENCE</scope>
    <source>
        <strain evidence="10">CGMCC 1.15931</strain>
    </source>
</reference>
<dbReference type="Proteomes" id="UP000622638">
    <property type="component" value="Unassembled WGS sequence"/>
</dbReference>
<evidence type="ECO:0000313" key="11">
    <source>
        <dbReference type="EMBL" id="MTV51896.1"/>
    </source>
</evidence>
<evidence type="ECO:0000256" key="2">
    <source>
        <dbReference type="ARBA" id="ARBA00022723"/>
    </source>
</evidence>
<dbReference type="Gene3D" id="3.30.2010.10">
    <property type="entry name" value="Metalloproteases ('zincins'), catalytic domain"/>
    <property type="match status" value="1"/>
</dbReference>
<dbReference type="GO" id="GO:0016020">
    <property type="term" value="C:membrane"/>
    <property type="evidence" value="ECO:0007669"/>
    <property type="project" value="TreeGrafter"/>
</dbReference>
<evidence type="ECO:0000256" key="1">
    <source>
        <dbReference type="ARBA" id="ARBA00022670"/>
    </source>
</evidence>
<keyword evidence="3 6" id="KW-0378">Hydrolase</keyword>
<dbReference type="Pfam" id="PF23368">
    <property type="entry name" value="DUF7092"/>
    <property type="match status" value="1"/>
</dbReference>
<keyword evidence="4 6" id="KW-0862">Zinc</keyword>
<dbReference type="Proteomes" id="UP000430634">
    <property type="component" value="Unassembled WGS sequence"/>
</dbReference>
<dbReference type="CDD" id="cd07332">
    <property type="entry name" value="M48C_Oma1_like"/>
    <property type="match status" value="1"/>
</dbReference>
<protein>
    <submittedName>
        <fullName evidence="11">M48 family metalloprotease</fullName>
    </submittedName>
    <submittedName>
        <fullName evidence="10">Peptidase M48</fullName>
    </submittedName>
</protein>
<organism evidence="11 12">
    <name type="scientific">Pseudoduganella buxea</name>
    <dbReference type="NCBI Taxonomy" id="1949069"/>
    <lineage>
        <taxon>Bacteria</taxon>
        <taxon>Pseudomonadati</taxon>
        <taxon>Pseudomonadota</taxon>
        <taxon>Betaproteobacteria</taxon>
        <taxon>Burkholderiales</taxon>
        <taxon>Oxalobacteraceae</taxon>
        <taxon>Telluria group</taxon>
        <taxon>Pseudoduganella</taxon>
    </lineage>
</organism>
<dbReference type="GO" id="GO:0046872">
    <property type="term" value="F:metal ion binding"/>
    <property type="evidence" value="ECO:0007669"/>
    <property type="project" value="UniProtKB-KW"/>
</dbReference>
<keyword evidence="7" id="KW-0812">Transmembrane</keyword>
<dbReference type="PANTHER" id="PTHR22726">
    <property type="entry name" value="METALLOENDOPEPTIDASE OMA1"/>
    <property type="match status" value="1"/>
</dbReference>
<dbReference type="AlphaFoldDB" id="A0A6I3ST90"/>
<reference evidence="10" key="4">
    <citation type="submission" date="2024-05" db="EMBL/GenBank/DDBJ databases">
        <authorList>
            <person name="Sun Q."/>
            <person name="Zhou Y."/>
        </authorList>
    </citation>
    <scope>NUCLEOTIDE SEQUENCE</scope>
    <source>
        <strain evidence="10">CGMCC 1.15931</strain>
    </source>
</reference>
<evidence type="ECO:0000313" key="13">
    <source>
        <dbReference type="Proteomes" id="UP000622638"/>
    </source>
</evidence>
<dbReference type="GO" id="GO:0004222">
    <property type="term" value="F:metalloendopeptidase activity"/>
    <property type="evidence" value="ECO:0007669"/>
    <property type="project" value="InterPro"/>
</dbReference>
<dbReference type="OrthoDB" id="9810445at2"/>
<feature type="domain" description="DUF7092" evidence="9">
    <location>
        <begin position="9"/>
        <end position="83"/>
    </location>
</feature>
<evidence type="ECO:0000313" key="12">
    <source>
        <dbReference type="Proteomes" id="UP000430634"/>
    </source>
</evidence>